<accession>A0ABV2KWQ0</accession>
<keyword evidence="6" id="KW-1185">Reference proteome</keyword>
<keyword evidence="3 4" id="KW-0810">Translation regulation</keyword>
<keyword evidence="5" id="KW-0282">Flagellum</keyword>
<comment type="function">
    <text evidence="4">Acts as an anti-CsrA protein, binds CsrA and prevents it from repressing translation of its target genes, one of which is flagellin. Binds to flagellin and participates in the assembly of the flagellum.</text>
</comment>
<keyword evidence="1 4" id="KW-0963">Cytoplasm</keyword>
<comment type="subunit">
    <text evidence="4">Interacts with translational regulator CsrA and flagellin(s).</text>
</comment>
<keyword evidence="2 4" id="KW-1005">Bacterial flagellum biogenesis</keyword>
<dbReference type="PANTHER" id="PTHR39190:SF1">
    <property type="entry name" value="FLAGELLAR ASSEMBLY FACTOR FLIW"/>
    <property type="match status" value="1"/>
</dbReference>
<evidence type="ECO:0000256" key="2">
    <source>
        <dbReference type="ARBA" id="ARBA00022795"/>
    </source>
</evidence>
<dbReference type="InterPro" id="IPR024046">
    <property type="entry name" value="Flagellar_assmbl_FliW_dom_sf"/>
</dbReference>
<dbReference type="InterPro" id="IPR003775">
    <property type="entry name" value="Flagellar_assembly_factor_FliW"/>
</dbReference>
<organism evidence="5 6">
    <name type="scientific">Alkalibacillus flavidus</name>
    <dbReference type="NCBI Taxonomy" id="546021"/>
    <lineage>
        <taxon>Bacteria</taxon>
        <taxon>Bacillati</taxon>
        <taxon>Bacillota</taxon>
        <taxon>Bacilli</taxon>
        <taxon>Bacillales</taxon>
        <taxon>Bacillaceae</taxon>
        <taxon>Alkalibacillus</taxon>
    </lineage>
</organism>
<dbReference type="PANTHER" id="PTHR39190">
    <property type="entry name" value="FLAGELLAR ASSEMBLY FACTOR FLIW"/>
    <property type="match status" value="1"/>
</dbReference>
<dbReference type="Proteomes" id="UP001549167">
    <property type="component" value="Unassembled WGS sequence"/>
</dbReference>
<evidence type="ECO:0000256" key="3">
    <source>
        <dbReference type="ARBA" id="ARBA00022845"/>
    </source>
</evidence>
<dbReference type="SUPFAM" id="SSF141457">
    <property type="entry name" value="BH3618-like"/>
    <property type="match status" value="1"/>
</dbReference>
<dbReference type="EMBL" id="JBEPMX010000004">
    <property type="protein sequence ID" value="MET3682991.1"/>
    <property type="molecule type" value="Genomic_DNA"/>
</dbReference>
<dbReference type="Gene3D" id="2.30.290.10">
    <property type="entry name" value="BH3618-like"/>
    <property type="match status" value="1"/>
</dbReference>
<keyword evidence="4" id="KW-0143">Chaperone</keyword>
<protein>
    <recommendedName>
        <fullName evidence="4">Flagellar assembly factor FliW</fullName>
    </recommendedName>
</protein>
<dbReference type="HAMAP" id="MF_01185">
    <property type="entry name" value="FliW"/>
    <property type="match status" value="1"/>
</dbReference>
<keyword evidence="5" id="KW-0969">Cilium</keyword>
<dbReference type="RefSeq" id="WP_354219588.1">
    <property type="nucleotide sequence ID" value="NZ_JBEPMX010000004.1"/>
</dbReference>
<reference evidence="5 6" key="1">
    <citation type="submission" date="2024-06" db="EMBL/GenBank/DDBJ databases">
        <title>Genomic Encyclopedia of Type Strains, Phase IV (KMG-IV): sequencing the most valuable type-strain genomes for metagenomic binning, comparative biology and taxonomic classification.</title>
        <authorList>
            <person name="Goeker M."/>
        </authorList>
    </citation>
    <scope>NUCLEOTIDE SEQUENCE [LARGE SCALE GENOMIC DNA]</scope>
    <source>
        <strain evidence="5 6">DSM 23520</strain>
    </source>
</reference>
<comment type="caution">
    <text evidence="5">The sequence shown here is derived from an EMBL/GenBank/DDBJ whole genome shotgun (WGS) entry which is preliminary data.</text>
</comment>
<keyword evidence="5" id="KW-0966">Cell projection</keyword>
<dbReference type="Pfam" id="PF02623">
    <property type="entry name" value="FliW"/>
    <property type="match status" value="1"/>
</dbReference>
<dbReference type="NCBIfam" id="NF009793">
    <property type="entry name" value="PRK13285.1-1"/>
    <property type="match status" value="1"/>
</dbReference>
<comment type="similarity">
    <text evidence="4">Belongs to the FliW family.</text>
</comment>
<name>A0ABV2KWQ0_9BACI</name>
<evidence type="ECO:0000256" key="1">
    <source>
        <dbReference type="ARBA" id="ARBA00022490"/>
    </source>
</evidence>
<proteinExistence type="inferred from homology"/>
<evidence type="ECO:0000256" key="4">
    <source>
        <dbReference type="HAMAP-Rule" id="MF_01185"/>
    </source>
</evidence>
<evidence type="ECO:0000313" key="5">
    <source>
        <dbReference type="EMBL" id="MET3682991.1"/>
    </source>
</evidence>
<gene>
    <name evidence="4" type="primary">fliW</name>
    <name evidence="5" type="ORF">ABID56_001081</name>
</gene>
<sequence length="149" mass="16924">MNIDTVYFGTIEIQKEQIITFENGIPGFQDETEFVLLDLEGNPGFKIMQSTKTTKLAFVLTNPFLIDPNYEFKLDDSSVEQLQIEKGEDVSVWAIVTVQDPFDQSTMNLRAPVVINLQNRYAKQMSLDSTNYHTKHPIKGGEHYASSNT</sequence>
<comment type="subcellular location">
    <subcellularLocation>
        <location evidence="4">Cytoplasm</location>
    </subcellularLocation>
</comment>
<evidence type="ECO:0000313" key="6">
    <source>
        <dbReference type="Proteomes" id="UP001549167"/>
    </source>
</evidence>